<dbReference type="AlphaFoldDB" id="A0AAW1R1N1"/>
<accession>A0AAW1R1N1</accession>
<sequence>MQRPLSLTAKCGCQHSAVCSSWKATRSISSSTAPKRQRGRHSTQAVLDHDTGLAVIQQSVSFIPFILGEAYVSRSTLPKDRPGRPGLIPVAASCVSYAAACALLNFGEATTKAGLILGWATSLAMLAYYFKRALDTKGSASDWPGPKVWPGTQALISFFCLNIYFQAFLKS</sequence>
<keyword evidence="1" id="KW-0812">Transmembrane</keyword>
<proteinExistence type="predicted"/>
<reference evidence="2 3" key="1">
    <citation type="journal article" date="2024" name="Nat. Commun.">
        <title>Phylogenomics reveals the evolutionary origins of lichenization in chlorophyte algae.</title>
        <authorList>
            <person name="Puginier C."/>
            <person name="Libourel C."/>
            <person name="Otte J."/>
            <person name="Skaloud P."/>
            <person name="Haon M."/>
            <person name="Grisel S."/>
            <person name="Petersen M."/>
            <person name="Berrin J.G."/>
            <person name="Delaux P.M."/>
            <person name="Dal Grande F."/>
            <person name="Keller J."/>
        </authorList>
    </citation>
    <scope>NUCLEOTIDE SEQUENCE [LARGE SCALE GENOMIC DNA]</scope>
    <source>
        <strain evidence="2 3">SAG 2145</strain>
    </source>
</reference>
<gene>
    <name evidence="2" type="ORF">WJX74_010499</name>
</gene>
<dbReference type="EMBL" id="JALJOS010000018">
    <property type="protein sequence ID" value="KAK9827561.1"/>
    <property type="molecule type" value="Genomic_DNA"/>
</dbReference>
<evidence type="ECO:0000313" key="3">
    <source>
        <dbReference type="Proteomes" id="UP001438707"/>
    </source>
</evidence>
<protein>
    <submittedName>
        <fullName evidence="2">Uncharacterized protein</fullName>
    </submittedName>
</protein>
<feature type="transmembrane region" description="Helical" evidence="1">
    <location>
        <begin position="87"/>
        <end position="106"/>
    </location>
</feature>
<keyword evidence="1" id="KW-0472">Membrane</keyword>
<keyword evidence="3" id="KW-1185">Reference proteome</keyword>
<name>A0AAW1R1N1_9CHLO</name>
<feature type="transmembrane region" description="Helical" evidence="1">
    <location>
        <begin position="150"/>
        <end position="169"/>
    </location>
</feature>
<comment type="caution">
    <text evidence="2">The sequence shown here is derived from an EMBL/GenBank/DDBJ whole genome shotgun (WGS) entry which is preliminary data.</text>
</comment>
<keyword evidence="1" id="KW-1133">Transmembrane helix</keyword>
<organism evidence="2 3">
    <name type="scientific">Apatococcus lobatus</name>
    <dbReference type="NCBI Taxonomy" id="904363"/>
    <lineage>
        <taxon>Eukaryota</taxon>
        <taxon>Viridiplantae</taxon>
        <taxon>Chlorophyta</taxon>
        <taxon>core chlorophytes</taxon>
        <taxon>Trebouxiophyceae</taxon>
        <taxon>Chlorellales</taxon>
        <taxon>Chlorellaceae</taxon>
        <taxon>Apatococcus</taxon>
    </lineage>
</organism>
<evidence type="ECO:0000313" key="2">
    <source>
        <dbReference type="EMBL" id="KAK9827561.1"/>
    </source>
</evidence>
<feature type="transmembrane region" description="Helical" evidence="1">
    <location>
        <begin position="113"/>
        <end position="130"/>
    </location>
</feature>
<evidence type="ECO:0000256" key="1">
    <source>
        <dbReference type="SAM" id="Phobius"/>
    </source>
</evidence>
<dbReference type="Proteomes" id="UP001438707">
    <property type="component" value="Unassembled WGS sequence"/>
</dbReference>